<feature type="coiled-coil region" evidence="2">
    <location>
        <begin position="560"/>
        <end position="601"/>
    </location>
</feature>
<dbReference type="AlphaFoldDB" id="A0A0G4PJ84"/>
<dbReference type="PANTHER" id="PTHR32083">
    <property type="entry name" value="CILIA AND FLAGELLA-ASSOCIATED PROTEIN 58-RELATED"/>
    <property type="match status" value="1"/>
</dbReference>
<feature type="compositionally biased region" description="Acidic residues" evidence="3">
    <location>
        <begin position="229"/>
        <end position="239"/>
    </location>
</feature>
<feature type="coiled-coil region" evidence="2">
    <location>
        <begin position="424"/>
        <end position="472"/>
    </location>
</feature>
<gene>
    <name evidence="4" type="ORF">PCAMFM013_S018g000150</name>
</gene>
<feature type="compositionally biased region" description="Basic and acidic residues" evidence="3">
    <location>
        <begin position="68"/>
        <end position="79"/>
    </location>
</feature>
<feature type="coiled-coil region" evidence="2">
    <location>
        <begin position="704"/>
        <end position="767"/>
    </location>
</feature>
<keyword evidence="5" id="KW-1185">Reference proteome</keyword>
<dbReference type="GO" id="GO:0005856">
    <property type="term" value="C:cytoskeleton"/>
    <property type="evidence" value="ECO:0007669"/>
    <property type="project" value="TreeGrafter"/>
</dbReference>
<evidence type="ECO:0000313" key="5">
    <source>
        <dbReference type="Proteomes" id="UP000053732"/>
    </source>
</evidence>
<organism evidence="4 5">
    <name type="scientific">Penicillium camemberti (strain FM 013)</name>
    <dbReference type="NCBI Taxonomy" id="1429867"/>
    <lineage>
        <taxon>Eukaryota</taxon>
        <taxon>Fungi</taxon>
        <taxon>Dikarya</taxon>
        <taxon>Ascomycota</taxon>
        <taxon>Pezizomycotina</taxon>
        <taxon>Eurotiomycetes</taxon>
        <taxon>Eurotiomycetidae</taxon>
        <taxon>Eurotiales</taxon>
        <taxon>Aspergillaceae</taxon>
        <taxon>Penicillium</taxon>
    </lineage>
</organism>
<feature type="compositionally biased region" description="Polar residues" evidence="3">
    <location>
        <begin position="1"/>
        <end position="23"/>
    </location>
</feature>
<feature type="compositionally biased region" description="Low complexity" evidence="3">
    <location>
        <begin position="37"/>
        <end position="58"/>
    </location>
</feature>
<feature type="compositionally biased region" description="Basic and acidic residues" evidence="3">
    <location>
        <begin position="817"/>
        <end position="832"/>
    </location>
</feature>
<dbReference type="STRING" id="1429867.A0A0G4PJ84"/>
<evidence type="ECO:0000313" key="4">
    <source>
        <dbReference type="EMBL" id="CRL26457.1"/>
    </source>
</evidence>
<feature type="region of interest" description="Disordered" evidence="3">
    <location>
        <begin position="157"/>
        <end position="265"/>
    </location>
</feature>
<reference evidence="4 5" key="1">
    <citation type="journal article" date="2014" name="Nat. Commun.">
        <title>Multiple recent horizontal transfers of a large genomic region in cheese making fungi.</title>
        <authorList>
            <person name="Cheeseman K."/>
            <person name="Ropars J."/>
            <person name="Renault P."/>
            <person name="Dupont J."/>
            <person name="Gouzy J."/>
            <person name="Branca A."/>
            <person name="Abraham A.L."/>
            <person name="Ceppi M."/>
            <person name="Conseiller E."/>
            <person name="Debuchy R."/>
            <person name="Malagnac F."/>
            <person name="Goarin A."/>
            <person name="Silar P."/>
            <person name="Lacoste S."/>
            <person name="Sallet E."/>
            <person name="Bensimon A."/>
            <person name="Giraud T."/>
            <person name="Brygoo Y."/>
        </authorList>
    </citation>
    <scope>NUCLEOTIDE SEQUENCE [LARGE SCALE GENOMIC DNA]</scope>
    <source>
        <strain evidence="5">FM 013</strain>
    </source>
</reference>
<evidence type="ECO:0000256" key="3">
    <source>
        <dbReference type="SAM" id="MobiDB-lite"/>
    </source>
</evidence>
<accession>A0A0G4PJ84</accession>
<dbReference type="PANTHER" id="PTHR32083:SF48">
    <property type="entry name" value="TRANS-GOLGI NETWORK-LOCALIZED SYP41-INTERACTING PROTEIN 1"/>
    <property type="match status" value="1"/>
</dbReference>
<evidence type="ECO:0000256" key="2">
    <source>
        <dbReference type="SAM" id="Coils"/>
    </source>
</evidence>
<dbReference type="EMBL" id="HG793151">
    <property type="protein sequence ID" value="CRL26457.1"/>
    <property type="molecule type" value="Genomic_DNA"/>
</dbReference>
<feature type="compositionally biased region" description="Basic and acidic residues" evidence="3">
    <location>
        <begin position="256"/>
        <end position="265"/>
    </location>
</feature>
<feature type="region of interest" description="Disordered" evidence="3">
    <location>
        <begin position="645"/>
        <end position="678"/>
    </location>
</feature>
<keyword evidence="1 2" id="KW-0175">Coiled coil</keyword>
<name>A0A0G4PJ84_PENC3</name>
<feature type="region of interest" description="Disordered" evidence="3">
    <location>
        <begin position="804"/>
        <end position="855"/>
    </location>
</feature>
<protein>
    <submittedName>
        <fullName evidence="4">Str. FM013</fullName>
    </submittedName>
</protein>
<dbReference type="Proteomes" id="UP000053732">
    <property type="component" value="Unassembled WGS sequence"/>
</dbReference>
<dbReference type="Gene3D" id="1.10.287.1490">
    <property type="match status" value="1"/>
</dbReference>
<evidence type="ECO:0000256" key="1">
    <source>
        <dbReference type="ARBA" id="ARBA00023054"/>
    </source>
</evidence>
<sequence length="855" mass="95635">MANTGYTSPFPTSHDTIGQSTLVTPLFMPSSPPQHPSSPLGSPTTAHTPATAQTPATERAAKQPSNQSRDHATDDEYHSDNGMQHVSRPPSLGSPTGSDLDARLADYTLDFSNFPSGHFALDGHEDTLPPFHQDVDKLSDVGGPEDFTANMEKYLMGDMDDGANHEDEHEENYGSVRRSSRKSKQPVIEEEADSGEYSEFGPPVDMSTPSHLLHRTSALPKDSTHLEGIEEYPDDDEAQDSASPSVRKLSDASSHAPEEQNEDLHQQIAQLQQALKDRDDQLQKNRNRVLEAVSASEQIRHLQTELQRKNALLDEVNAKGSEEAMLREQVQSLQKKNEEQEKLLRESSMNTTDLSPLLSQIREMQQQLQDRDAQTSMDKERLETIAHLRQQLNLSQEQVRKRDETLDETFTKLKEVTRVMDIQIQGKNSEIDQLQAQIDDYGLENEKLESELERAHNDYQVLEERFIDLEIRNRPLEEKNSTLEANLTRVQSHMEAQESALKAAAADLPISGHSTYSEILDLIKDLGPGDPASPLHSPLKEKFVDGQGVQQPQQPDLPTIASLQQELQELSGAQKAADTEAARLRDQATEAQTLIKTIETENSRLCTRVNELTAALNKCQHDLIQSQEGNAESLETIARLQEDKIAEPPSPPPSPPTARGALNPEPRGPDTAALEANHQSQLRSLQTAHSTAVSTLRASHAESMRKIRNLLTSAEQRETDLRSELANLRSSSTTSETHLRKSFKIELRRLEDVIAAKDETAAEVDQRIALSVDKREREWERRIDLLLKERDRMAKALMMSWGEKELGRGPGSLAEGQGKESCRRDRERDVDAKSGQAYRYKYAQKQKSKSTEARA</sequence>
<feature type="region of interest" description="Disordered" evidence="3">
    <location>
        <begin position="1"/>
        <end position="101"/>
    </location>
</feature>
<proteinExistence type="predicted"/>